<evidence type="ECO:0000256" key="4">
    <source>
        <dbReference type="ARBA" id="ARBA00023316"/>
    </source>
</evidence>
<dbReference type="SMART" id="SM00644">
    <property type="entry name" value="Ami_2"/>
    <property type="match status" value="1"/>
</dbReference>
<dbReference type="EMBL" id="CP015607">
    <property type="protein sequence ID" value="APT46590.1"/>
    <property type="molecule type" value="Genomic_DNA"/>
</dbReference>
<keyword evidence="3" id="KW-0378">Hydrolase</keyword>
<dbReference type="InterPro" id="IPR018392">
    <property type="entry name" value="LysM"/>
</dbReference>
<gene>
    <name evidence="8" type="ORF">BSA145_12470</name>
</gene>
<evidence type="ECO:0000256" key="3">
    <source>
        <dbReference type="ARBA" id="ARBA00022801"/>
    </source>
</evidence>
<dbReference type="Pfam" id="PF01510">
    <property type="entry name" value="Amidase_2"/>
    <property type="match status" value="1"/>
</dbReference>
<proteinExistence type="predicted"/>
<keyword evidence="4" id="KW-0961">Cell wall biogenesis/degradation</keyword>
<dbReference type="GO" id="GO:0008745">
    <property type="term" value="F:N-acetylmuramoyl-L-alanine amidase activity"/>
    <property type="evidence" value="ECO:0007669"/>
    <property type="project" value="UniProtKB-EC"/>
</dbReference>
<dbReference type="EC" id="3.5.1.28" evidence="2"/>
<sequence>MALVKDYVKVNEYTRPKLKLLAVKGIVIHWTATPNATAKNERNYFNGTAIQVKRYASAHIFVDREEARLIIPLNEVAYHANEHPTQVAKFKATASYYKGGNANLTTIGVEMCVEKDNTIHPDTIARTEQVVADLCKQYKLTDKDIYRHYDITGKNCPAPFVSDSSKFTAFKAAVKKKLGGATPTPDKVSTASDTYKVVKGDTLSEIAVKYKMTVKELKSLNGLKSDLIQIGQKLKVKKPATASKPNAKLVIVKVSELYTYKSANWNDKGQIVKKGQAFTIKKELTVSGSKMYQLKSGLYITANSKYVEVK</sequence>
<dbReference type="InterPro" id="IPR044081">
    <property type="entry name" value="DUF5776"/>
</dbReference>
<dbReference type="Proteomes" id="UP000185426">
    <property type="component" value="Chromosome"/>
</dbReference>
<dbReference type="Pfam" id="PF19087">
    <property type="entry name" value="DUF5776"/>
    <property type="match status" value="1"/>
</dbReference>
<evidence type="ECO:0000313" key="8">
    <source>
        <dbReference type="EMBL" id="APT46590.1"/>
    </source>
</evidence>
<dbReference type="GO" id="GO:0009254">
    <property type="term" value="P:peptidoglycan turnover"/>
    <property type="evidence" value="ECO:0007669"/>
    <property type="project" value="TreeGrafter"/>
</dbReference>
<evidence type="ECO:0000256" key="1">
    <source>
        <dbReference type="ARBA" id="ARBA00001561"/>
    </source>
</evidence>
<dbReference type="InterPro" id="IPR002502">
    <property type="entry name" value="Amidase_domain"/>
</dbReference>
<protein>
    <recommendedName>
        <fullName evidence="2">N-acetylmuramoyl-L-alanine amidase</fullName>
        <ecNumber evidence="2">3.5.1.28</ecNumber>
    </recommendedName>
    <alternativeName>
        <fullName evidence="6">Autolysin</fullName>
    </alternativeName>
    <alternativeName>
        <fullName evidence="5">Cell wall hydrolase</fullName>
    </alternativeName>
</protein>
<dbReference type="RefSeq" id="WP_075622666.1">
    <property type="nucleotide sequence ID" value="NZ_CP015607.1"/>
</dbReference>
<evidence type="ECO:0000256" key="5">
    <source>
        <dbReference type="ARBA" id="ARBA00030881"/>
    </source>
</evidence>
<evidence type="ECO:0000313" key="9">
    <source>
        <dbReference type="Proteomes" id="UP000185426"/>
    </source>
</evidence>
<evidence type="ECO:0000256" key="2">
    <source>
        <dbReference type="ARBA" id="ARBA00011901"/>
    </source>
</evidence>
<comment type="catalytic activity">
    <reaction evidence="1">
        <text>Hydrolyzes the link between N-acetylmuramoyl residues and L-amino acid residues in certain cell-wall glycopeptides.</text>
        <dbReference type="EC" id="3.5.1.28"/>
    </reaction>
</comment>
<dbReference type="Pfam" id="PF01476">
    <property type="entry name" value="LysM"/>
    <property type="match status" value="1"/>
</dbReference>
<evidence type="ECO:0000256" key="6">
    <source>
        <dbReference type="ARBA" id="ARBA00032390"/>
    </source>
</evidence>
<dbReference type="PANTHER" id="PTHR30417:SF1">
    <property type="entry name" value="N-ACETYLMURAMOYL-L-ALANINE AMIDASE AMID"/>
    <property type="match status" value="1"/>
</dbReference>
<dbReference type="SUPFAM" id="SSF55846">
    <property type="entry name" value="N-acetylmuramoyl-L-alanine amidase-like"/>
    <property type="match status" value="1"/>
</dbReference>
<dbReference type="CDD" id="cd00118">
    <property type="entry name" value="LysM"/>
    <property type="match status" value="1"/>
</dbReference>
<dbReference type="SUPFAM" id="SSF54106">
    <property type="entry name" value="LysM domain"/>
    <property type="match status" value="1"/>
</dbReference>
<dbReference type="Gene3D" id="3.10.350.10">
    <property type="entry name" value="LysM domain"/>
    <property type="match status" value="1"/>
</dbReference>
<dbReference type="CDD" id="cd06583">
    <property type="entry name" value="PGRP"/>
    <property type="match status" value="1"/>
</dbReference>
<name>A0A1L6ZJ94_BACIA</name>
<dbReference type="SMART" id="SM00257">
    <property type="entry name" value="LysM"/>
    <property type="match status" value="1"/>
</dbReference>
<dbReference type="InterPro" id="IPR036505">
    <property type="entry name" value="Amidase/PGRP_sf"/>
</dbReference>
<dbReference type="Gene3D" id="3.40.80.10">
    <property type="entry name" value="Peptidoglycan recognition protein-like"/>
    <property type="match status" value="1"/>
</dbReference>
<evidence type="ECO:0000259" key="7">
    <source>
        <dbReference type="PROSITE" id="PS51782"/>
    </source>
</evidence>
<reference evidence="8 9" key="1">
    <citation type="submission" date="2016-05" db="EMBL/GenBank/DDBJ databases">
        <title>Complete Genome and Methylome Analysis of Psychrotrophic Bacterial Isolates from Antarctic Lake Untersee.</title>
        <authorList>
            <person name="Fomenkov A."/>
            <person name="Akimov V.N."/>
            <person name="Vasilyeva L.V."/>
            <person name="Andersen D."/>
            <person name="Vincze T."/>
            <person name="Roberts R.J."/>
        </authorList>
    </citation>
    <scope>NUCLEOTIDE SEQUENCE [LARGE SCALE GENOMIC DNA]</scope>
    <source>
        <strain evidence="8 9">U14-5</strain>
    </source>
</reference>
<dbReference type="PROSITE" id="PS51782">
    <property type="entry name" value="LYSM"/>
    <property type="match status" value="1"/>
</dbReference>
<dbReference type="PANTHER" id="PTHR30417">
    <property type="entry name" value="N-ACETYLMURAMOYL-L-ALANINE AMIDASE AMID"/>
    <property type="match status" value="1"/>
</dbReference>
<dbReference type="GO" id="GO:0071555">
    <property type="term" value="P:cell wall organization"/>
    <property type="evidence" value="ECO:0007669"/>
    <property type="project" value="UniProtKB-KW"/>
</dbReference>
<dbReference type="AlphaFoldDB" id="A0A1L6ZJ94"/>
<dbReference type="GO" id="GO:0009253">
    <property type="term" value="P:peptidoglycan catabolic process"/>
    <property type="evidence" value="ECO:0007669"/>
    <property type="project" value="InterPro"/>
</dbReference>
<dbReference type="InterPro" id="IPR051206">
    <property type="entry name" value="NAMLAA_amidase_2"/>
</dbReference>
<dbReference type="InterPro" id="IPR036779">
    <property type="entry name" value="LysM_dom_sf"/>
</dbReference>
<feature type="domain" description="LysM" evidence="7">
    <location>
        <begin position="193"/>
        <end position="236"/>
    </location>
</feature>
<organism evidence="8 9">
    <name type="scientific">Bacillus safensis</name>
    <dbReference type="NCBI Taxonomy" id="561879"/>
    <lineage>
        <taxon>Bacteria</taxon>
        <taxon>Bacillati</taxon>
        <taxon>Bacillota</taxon>
        <taxon>Bacilli</taxon>
        <taxon>Bacillales</taxon>
        <taxon>Bacillaceae</taxon>
        <taxon>Bacillus</taxon>
    </lineage>
</organism>
<accession>A0A1L6ZJ94</accession>